<proteinExistence type="predicted"/>
<reference evidence="1 4" key="1">
    <citation type="journal article" date="2015" name="Genome Announc.">
        <title>Complete genome sequences for 35 biothreat assay-relevant bacillus species.</title>
        <authorList>
            <person name="Johnson S.L."/>
            <person name="Daligault H.E."/>
            <person name="Davenport K.W."/>
            <person name="Jaissle J."/>
            <person name="Frey K.G."/>
            <person name="Ladner J.T."/>
            <person name="Broomall S.M."/>
            <person name="Bishop-Lilly K.A."/>
            <person name="Bruce D.C."/>
            <person name="Gibbons H.S."/>
            <person name="Coyne S.R."/>
            <person name="Lo C.C."/>
            <person name="Meincke L."/>
            <person name="Munk A.C."/>
            <person name="Koroleva G.I."/>
            <person name="Rosenzweig C.N."/>
            <person name="Palacios G.F."/>
            <person name="Redden C.L."/>
            <person name="Minogue T.D."/>
            <person name="Chain P.S."/>
        </authorList>
    </citation>
    <scope>NUCLEOTIDE SEQUENCE [LARGE SCALE GENOMIC DNA]</scope>
    <source>
        <strain evidence="1 4">HD1011</strain>
        <plasmid evidence="1 4">2</plasmid>
    </source>
</reference>
<evidence type="ECO:0000313" key="5">
    <source>
        <dbReference type="Proteomes" id="UP000501107"/>
    </source>
</evidence>
<reference evidence="2" key="2">
    <citation type="submission" date="2019-07" db="EMBL/GenBank/DDBJ databases">
        <title>Phylogenomic Reclassification of ATCC Bacillus Strains and Various Taxa within the Genus Bacillus.</title>
        <authorList>
            <person name="Riojas M.A."/>
            <person name="Frank A.M."/>
            <person name="Fenn S.L."/>
            <person name="King S.P."/>
            <person name="Brower S.M."/>
            <person name="Hazbon M.H."/>
        </authorList>
    </citation>
    <scope>NUCLEOTIDE SEQUENCE</scope>
    <source>
        <strain evidence="2">ATCC 35646</strain>
    </source>
</reference>
<sequence length="214" mass="24327">MAKTLKQDAYSFLGSQLEEIGSELVVGYDKDYGVIGIAKNKAQLKQVLKTKGIAGVIIADRESCAVGYDFIKGEQYFGMPERHGHISDYIDKEKVAVYGNGDTDKLVIENNDFMLKLMEFLDKNNISYNDSTYAPIRGHKYMYEITVYNGRCSTTISKNQTYMKTSTDVLIVHDSTRDVEFEFYAEFLCKVLNIDFNVAKQLIIDCYNAKGLYQ</sequence>
<dbReference type="EMBL" id="CP053979">
    <property type="protein sequence ID" value="QKH22746.1"/>
    <property type="molecule type" value="Genomic_DNA"/>
</dbReference>
<gene>
    <name evidence="1" type="ORF">BF38_5814</name>
    <name evidence="2" type="ORF">FO599_01810</name>
    <name evidence="3" type="ORF">FOC89_01800</name>
</gene>
<protein>
    <submittedName>
        <fullName evidence="3">Uncharacterized protein</fullName>
    </submittedName>
</protein>
<name>A0A0B5NIX3_BACTU</name>
<keyword evidence="3" id="KW-0614">Plasmid</keyword>
<accession>A0A0B5NIX3</accession>
<evidence type="ECO:0000313" key="4">
    <source>
        <dbReference type="Proteomes" id="UP000031876"/>
    </source>
</evidence>
<dbReference type="RefSeq" id="WP_001140597.1">
    <property type="nucleotide sequence ID" value="NZ_CP009334.1"/>
</dbReference>
<dbReference type="EMBL" id="CP009334">
    <property type="protein sequence ID" value="AJG73921.1"/>
    <property type="molecule type" value="Genomic_DNA"/>
</dbReference>
<evidence type="ECO:0000313" key="1">
    <source>
        <dbReference type="EMBL" id="AJG73921.1"/>
    </source>
</evidence>
<dbReference type="KEGG" id="btw:BF38_5814"/>
<dbReference type="Proteomes" id="UP000031876">
    <property type="component" value="Plasmid 2"/>
</dbReference>
<geneLocation type="plasmid" evidence="3 5">
    <name>unnamed3</name>
</geneLocation>
<evidence type="ECO:0000313" key="3">
    <source>
        <dbReference type="EMBL" id="QKH22746.1"/>
    </source>
</evidence>
<organism evidence="3 5">
    <name type="scientific">Bacillus thuringiensis</name>
    <dbReference type="NCBI Taxonomy" id="1428"/>
    <lineage>
        <taxon>Bacteria</taxon>
        <taxon>Bacillati</taxon>
        <taxon>Bacillota</taxon>
        <taxon>Bacilli</taxon>
        <taxon>Bacillales</taxon>
        <taxon>Bacillaceae</taxon>
        <taxon>Bacillus</taxon>
        <taxon>Bacillus cereus group</taxon>
    </lineage>
</organism>
<geneLocation type="plasmid" evidence="1 4">
    <name>2</name>
</geneLocation>
<dbReference type="EMBL" id="VKQN01000001">
    <property type="protein sequence ID" value="MDR4174867.1"/>
    <property type="molecule type" value="Genomic_DNA"/>
</dbReference>
<dbReference type="Proteomes" id="UP001181533">
    <property type="component" value="Unassembled WGS sequence"/>
</dbReference>
<dbReference type="Proteomes" id="UP000501107">
    <property type="component" value="Plasmid unnamed3"/>
</dbReference>
<evidence type="ECO:0000313" key="2">
    <source>
        <dbReference type="EMBL" id="MDR4174867.1"/>
    </source>
</evidence>
<dbReference type="AlphaFoldDB" id="A0A0B5NIX3"/>
<reference evidence="3 5" key="3">
    <citation type="submission" date="2020-05" db="EMBL/GenBank/DDBJ databases">
        <title>FDA dAtabase for Regulatory Grade micrObial Sequences (FDA-ARGOS): Supporting development and validation of Infectious Disease Dx tests.</title>
        <authorList>
            <person name="Nelson B."/>
            <person name="Plummer A."/>
            <person name="Tallon L."/>
            <person name="Sadzewicz L."/>
            <person name="Zhao X."/>
            <person name="Vavikolanu K."/>
            <person name="Mehta A."/>
            <person name="Aluvathingal J."/>
            <person name="Nadendla S."/>
            <person name="Myers T."/>
            <person name="Yan Y."/>
            <person name="Sichtig H."/>
        </authorList>
    </citation>
    <scope>NUCLEOTIDE SEQUENCE [LARGE SCALE GENOMIC DNA]</scope>
    <source>
        <strain evidence="3 5">FDAARGOS_795</strain>
        <plasmid evidence="3 5">unnamed3</plasmid>
    </source>
</reference>